<accession>A0ABR3EKA3</accession>
<reference evidence="2 3" key="1">
    <citation type="submission" date="2024-02" db="EMBL/GenBank/DDBJ databases">
        <title>A draft genome for the cacao thread blight pathogen Marasmius crinis-equi.</title>
        <authorList>
            <person name="Cohen S.P."/>
            <person name="Baruah I.K."/>
            <person name="Amoako-Attah I."/>
            <person name="Bukari Y."/>
            <person name="Meinhardt L.W."/>
            <person name="Bailey B.A."/>
        </authorList>
    </citation>
    <scope>NUCLEOTIDE SEQUENCE [LARGE SCALE GENOMIC DNA]</scope>
    <source>
        <strain evidence="2 3">GH-76</strain>
    </source>
</reference>
<evidence type="ECO:0000256" key="1">
    <source>
        <dbReference type="SAM" id="MobiDB-lite"/>
    </source>
</evidence>
<comment type="caution">
    <text evidence="2">The sequence shown here is derived from an EMBL/GenBank/DDBJ whole genome shotgun (WGS) entry which is preliminary data.</text>
</comment>
<organism evidence="2 3">
    <name type="scientific">Marasmius crinis-equi</name>
    <dbReference type="NCBI Taxonomy" id="585013"/>
    <lineage>
        <taxon>Eukaryota</taxon>
        <taxon>Fungi</taxon>
        <taxon>Dikarya</taxon>
        <taxon>Basidiomycota</taxon>
        <taxon>Agaricomycotina</taxon>
        <taxon>Agaricomycetes</taxon>
        <taxon>Agaricomycetidae</taxon>
        <taxon>Agaricales</taxon>
        <taxon>Marasmiineae</taxon>
        <taxon>Marasmiaceae</taxon>
        <taxon>Marasmius</taxon>
    </lineage>
</organism>
<gene>
    <name evidence="2" type="ORF">V5O48_018784</name>
</gene>
<proteinExistence type="predicted"/>
<protein>
    <submittedName>
        <fullName evidence="2">Uncharacterized protein</fullName>
    </submittedName>
</protein>
<evidence type="ECO:0000313" key="3">
    <source>
        <dbReference type="Proteomes" id="UP001465976"/>
    </source>
</evidence>
<feature type="region of interest" description="Disordered" evidence="1">
    <location>
        <begin position="1"/>
        <end position="28"/>
    </location>
</feature>
<feature type="compositionally biased region" description="Basic and acidic residues" evidence="1">
    <location>
        <begin position="9"/>
        <end position="28"/>
    </location>
</feature>
<sequence length="375" mass="43134">MKKKNFKRHCSESTGHREATERATKRKRVEEIEQQQYTQLFHTSPIPLVAPPISCQPSQSRQEIPSYIEQEHAAAFENEWDALTPAEINSLFPVGRTEEEAQHDIESTVNREMEQFIEDMIYEEVYSQDELNIDVDETDQITEDLQGMGLSNEQELLQQLLSGVSPNDDFYPYPNATVCYLDVFDNFYRQRHSEAVMKSVLWLLNKTGVKDVPSYYEFRKIQQEVRNLCAAQISDERSDLGNVFSSISVADLAARDFANPLVAPSINLYPEDVQGRPISEMWQVPGGRWTEVPQDLLPPSVLVENKRHYIHELAELTDGQWVLPQFWVTVSKEPEFPSDTTGFESRSHSFKELTKSSWLNIAASNLTVSTYQFIK</sequence>
<dbReference type="EMBL" id="JBAHYK010003697">
    <property type="protein sequence ID" value="KAL0563288.1"/>
    <property type="molecule type" value="Genomic_DNA"/>
</dbReference>
<evidence type="ECO:0000313" key="2">
    <source>
        <dbReference type="EMBL" id="KAL0563288.1"/>
    </source>
</evidence>
<keyword evidence="3" id="KW-1185">Reference proteome</keyword>
<name>A0ABR3EKA3_9AGAR</name>
<dbReference type="Proteomes" id="UP001465976">
    <property type="component" value="Unassembled WGS sequence"/>
</dbReference>